<dbReference type="PANTHER" id="PTHR30620">
    <property type="entry name" value="PERIPLASMIC BETA-GLUCOSIDASE-RELATED"/>
    <property type="match status" value="1"/>
</dbReference>
<protein>
    <recommendedName>
        <fullName evidence="7">Beta-glucosidase</fullName>
    </recommendedName>
</protein>
<feature type="domain" description="Glycoside hydrolase family 3 N-terminal" evidence="3">
    <location>
        <begin position="66"/>
        <end position="398"/>
    </location>
</feature>
<evidence type="ECO:0000259" key="3">
    <source>
        <dbReference type="Pfam" id="PF00933"/>
    </source>
</evidence>
<reference evidence="5" key="1">
    <citation type="journal article" date="2021" name="Front. Plant Sci.">
        <title>Chromosome-Scale Genome Assembly for Chinese Sour Jujube and Insights Into Its Genome Evolution and Domestication Signature.</title>
        <authorList>
            <person name="Shen L.-Y."/>
            <person name="Luo H."/>
            <person name="Wang X.-L."/>
            <person name="Wang X.-M."/>
            <person name="Qiu X.-J."/>
            <person name="Liu H."/>
            <person name="Zhou S.-S."/>
            <person name="Jia K.-H."/>
            <person name="Nie S."/>
            <person name="Bao Y.-T."/>
            <person name="Zhang R.-G."/>
            <person name="Yun Q.-Z."/>
            <person name="Chai Y.-H."/>
            <person name="Lu J.-Y."/>
            <person name="Li Y."/>
            <person name="Zhao S.-W."/>
            <person name="Mao J.-F."/>
            <person name="Jia S.-G."/>
            <person name="Mao Y.-M."/>
        </authorList>
    </citation>
    <scope>NUCLEOTIDE SEQUENCE</scope>
    <source>
        <strain evidence="5">AT0</strain>
        <tissue evidence="5">Leaf</tissue>
    </source>
</reference>
<dbReference type="PRINTS" id="PR00133">
    <property type="entry name" value="GLHYDRLASE3"/>
</dbReference>
<dbReference type="EMBL" id="JAEACU010000002">
    <property type="protein sequence ID" value="KAH7542280.1"/>
    <property type="molecule type" value="Genomic_DNA"/>
</dbReference>
<dbReference type="AlphaFoldDB" id="A0A978VTY5"/>
<dbReference type="InterPro" id="IPR036962">
    <property type="entry name" value="Glyco_hydro_3_N_sf"/>
</dbReference>
<dbReference type="InterPro" id="IPR051915">
    <property type="entry name" value="Cellulose_Degrad_GH3"/>
</dbReference>
<dbReference type="Proteomes" id="UP000813462">
    <property type="component" value="Unassembled WGS sequence"/>
</dbReference>
<evidence type="ECO:0008006" key="7">
    <source>
        <dbReference type="Google" id="ProtNLM"/>
    </source>
</evidence>
<dbReference type="PANTHER" id="PTHR30620:SF33">
    <property type="entry name" value="BETA-D-GLUCAN EXOHYDROLASE-LIKE PROTEIN-RELATED"/>
    <property type="match status" value="1"/>
</dbReference>
<keyword evidence="2" id="KW-0326">Glycosidase</keyword>
<dbReference type="FunFam" id="3.20.20.300:FF:000003">
    <property type="entry name" value="Beta-D-glucan exohydrolase isoenzyme ExoI"/>
    <property type="match status" value="1"/>
</dbReference>
<evidence type="ECO:0000313" key="5">
    <source>
        <dbReference type="EMBL" id="KAH7542280.1"/>
    </source>
</evidence>
<gene>
    <name evidence="5" type="ORF">FEM48_Zijuj02G0056800</name>
</gene>
<dbReference type="SUPFAM" id="SSF52279">
    <property type="entry name" value="Beta-D-glucan exohydrolase, C-terminal domain"/>
    <property type="match status" value="1"/>
</dbReference>
<feature type="domain" description="Glycoside hydrolase family 3 C-terminal" evidence="4">
    <location>
        <begin position="435"/>
        <end position="660"/>
    </location>
</feature>
<dbReference type="Pfam" id="PF00933">
    <property type="entry name" value="Glyco_hydro_3"/>
    <property type="match status" value="1"/>
</dbReference>
<comment type="caution">
    <text evidence="5">The sequence shown here is derived from an EMBL/GenBank/DDBJ whole genome shotgun (WGS) entry which is preliminary data.</text>
</comment>
<name>A0A978VTY5_ZIZJJ</name>
<dbReference type="FunFam" id="3.40.50.1700:FF:000002">
    <property type="entry name" value="Glycosyl hydrolase family protein"/>
    <property type="match status" value="1"/>
</dbReference>
<dbReference type="GO" id="GO:0009251">
    <property type="term" value="P:glucan catabolic process"/>
    <property type="evidence" value="ECO:0007669"/>
    <property type="project" value="TreeGrafter"/>
</dbReference>
<sequence>MCGWVSDEFSNSNYICNRLQELCAFVVLQLQVKIMGEKVVDMKNCLYKNSKEPIEARVKDLLSRMTLEEKVGQMTQIERRVATSHAIKNLGIGSILSACGNGPQFEKPLSNDWADMVDMFQKWALDSRLGIPLVYAIDAVHGNGSVYGATIFPHNIGLGATRCYRDPDLAQRIGRATAIEVRASGIHWNFGPCVSVCKDPRWGRCYESYNENTEIVRKMTSTVTGLQGQPPEGHPQGYPFLEGRDNIISCAKHFVGDGGTKEGVNEGNTEIEESELKRIHMLPFIDCISKGVSIIMASYSSWKGDKLHAHRYLLTEILKDNLGFKGLLVSDWKAIERLSDARGQNYRKCIELAINAGIDMVMVPYNYEEFIKHLLSLVKCGEIPMSRIDDAVERILRVKFAARLFDFPFSNRKLLDEVGCKRHRELAREAVRKSLVLLKNGKNPNKPTFLPLDKKAKRILIAGSHADNLGFQCGGWTSKWQGRSGRITQGILYIYIYIYMQFTCTTILDAIKEAVGKETEVIYEESPSIGTLSRQDISYAVVAVGEEPYAESFGDNKELLIPFNGTEIINLVAERIPTLVIIISGRPLVLEAWLLDKIDGLVAAWLPGTEGGGIADLIFGDHDFHGKLPMTWFKRVSQLPMDVANGKSYDPLFPLGFGLTLCNRLANGIDVTMQ</sequence>
<dbReference type="Pfam" id="PF01915">
    <property type="entry name" value="Glyco_hydro_3_C"/>
    <property type="match status" value="1"/>
</dbReference>
<dbReference type="InterPro" id="IPR036881">
    <property type="entry name" value="Glyco_hydro_3_C_sf"/>
</dbReference>
<organism evidence="5 6">
    <name type="scientific">Ziziphus jujuba var. spinosa</name>
    <dbReference type="NCBI Taxonomy" id="714518"/>
    <lineage>
        <taxon>Eukaryota</taxon>
        <taxon>Viridiplantae</taxon>
        <taxon>Streptophyta</taxon>
        <taxon>Embryophyta</taxon>
        <taxon>Tracheophyta</taxon>
        <taxon>Spermatophyta</taxon>
        <taxon>Magnoliopsida</taxon>
        <taxon>eudicotyledons</taxon>
        <taxon>Gunneridae</taxon>
        <taxon>Pentapetalae</taxon>
        <taxon>rosids</taxon>
        <taxon>fabids</taxon>
        <taxon>Rosales</taxon>
        <taxon>Rhamnaceae</taxon>
        <taxon>Paliureae</taxon>
        <taxon>Ziziphus</taxon>
    </lineage>
</organism>
<dbReference type="GO" id="GO:0008422">
    <property type="term" value="F:beta-glucosidase activity"/>
    <property type="evidence" value="ECO:0007669"/>
    <property type="project" value="TreeGrafter"/>
</dbReference>
<evidence type="ECO:0000256" key="1">
    <source>
        <dbReference type="ARBA" id="ARBA00022801"/>
    </source>
</evidence>
<proteinExistence type="predicted"/>
<dbReference type="InterPro" id="IPR017853">
    <property type="entry name" value="GH"/>
</dbReference>
<evidence type="ECO:0000256" key="2">
    <source>
        <dbReference type="ARBA" id="ARBA00023295"/>
    </source>
</evidence>
<dbReference type="Gene3D" id="3.20.20.300">
    <property type="entry name" value="Glycoside hydrolase, family 3, N-terminal domain"/>
    <property type="match status" value="1"/>
</dbReference>
<dbReference type="SUPFAM" id="SSF51445">
    <property type="entry name" value="(Trans)glycosidases"/>
    <property type="match status" value="1"/>
</dbReference>
<dbReference type="InterPro" id="IPR002772">
    <property type="entry name" value="Glyco_hydro_3_C"/>
</dbReference>
<evidence type="ECO:0000313" key="6">
    <source>
        <dbReference type="Proteomes" id="UP000813462"/>
    </source>
</evidence>
<keyword evidence="1" id="KW-0378">Hydrolase</keyword>
<evidence type="ECO:0000259" key="4">
    <source>
        <dbReference type="Pfam" id="PF01915"/>
    </source>
</evidence>
<dbReference type="Gene3D" id="3.40.50.1700">
    <property type="entry name" value="Glycoside hydrolase family 3 C-terminal domain"/>
    <property type="match status" value="1"/>
</dbReference>
<dbReference type="InterPro" id="IPR001764">
    <property type="entry name" value="Glyco_hydro_3_N"/>
</dbReference>
<accession>A0A978VTY5</accession>